<organism evidence="1 2">
    <name type="scientific">Rhizobium binae</name>
    <dbReference type="NCBI Taxonomy" id="1138190"/>
    <lineage>
        <taxon>Bacteria</taxon>
        <taxon>Pseudomonadati</taxon>
        <taxon>Pseudomonadota</taxon>
        <taxon>Alphaproteobacteria</taxon>
        <taxon>Hyphomicrobiales</taxon>
        <taxon>Rhizobiaceae</taxon>
        <taxon>Rhizobium/Agrobacterium group</taxon>
        <taxon>Rhizobium</taxon>
    </lineage>
</organism>
<proteinExistence type="predicted"/>
<comment type="caution">
    <text evidence="1">The sequence shown here is derived from an EMBL/GenBank/DDBJ whole genome shotgun (WGS) entry which is preliminary data.</text>
</comment>
<dbReference type="Proteomes" id="UP001549077">
    <property type="component" value="Unassembled WGS sequence"/>
</dbReference>
<accession>A0ABV2MSB9</accession>
<dbReference type="GeneID" id="91152825"/>
<evidence type="ECO:0000313" key="1">
    <source>
        <dbReference type="EMBL" id="MET3759363.1"/>
    </source>
</evidence>
<keyword evidence="2" id="KW-1185">Reference proteome</keyword>
<gene>
    <name evidence="1" type="ORF">ABID08_006749</name>
</gene>
<keyword evidence="1" id="KW-0645">Protease</keyword>
<name>A0ABV2MSB9_9HYPH</name>
<dbReference type="SUPFAM" id="SSF56235">
    <property type="entry name" value="N-terminal nucleophile aminohydrolases (Ntn hydrolases)"/>
    <property type="match status" value="1"/>
</dbReference>
<dbReference type="RefSeq" id="WP_246735477.1">
    <property type="nucleotide sequence ID" value="NZ_CP071610.1"/>
</dbReference>
<evidence type="ECO:0000313" key="2">
    <source>
        <dbReference type="Proteomes" id="UP001549077"/>
    </source>
</evidence>
<dbReference type="GO" id="GO:0008233">
    <property type="term" value="F:peptidase activity"/>
    <property type="evidence" value="ECO:0007669"/>
    <property type="project" value="UniProtKB-KW"/>
</dbReference>
<protein>
    <submittedName>
        <fullName evidence="1">ATP-dependent protease HslVU (ClpYQ) peptidase subunit</fullName>
    </submittedName>
</protein>
<sequence length="177" mass="19296">MTVIVYDRKRELMIADSRGTSGDHHPIGAKRKIHRIGAGPLRGALLGVTTRQPGMGEQFTQWVMAGMNKDAFGTRESEVQAILVKVDRSVFFFSGCFYPSGPLEDDFFTIGSGSEYALGAFRGGADAFEAVKVAISCDPFCGPPIVHLQLDTPDAYQPSMIRRVTRLFRNFGSGTAT</sequence>
<dbReference type="EMBL" id="JBEPMY010000056">
    <property type="protein sequence ID" value="MET3759363.1"/>
    <property type="molecule type" value="Genomic_DNA"/>
</dbReference>
<keyword evidence="1" id="KW-0378">Hydrolase</keyword>
<reference evidence="1 2" key="1">
    <citation type="submission" date="2024-06" db="EMBL/GenBank/DDBJ databases">
        <title>Genomic Encyclopedia of Type Strains, Phase IV (KMG-IV): sequencing the most valuable type-strain genomes for metagenomic binning, comparative biology and taxonomic classification.</title>
        <authorList>
            <person name="Goeker M."/>
        </authorList>
    </citation>
    <scope>NUCLEOTIDE SEQUENCE [LARGE SCALE GENOMIC DNA]</scope>
    <source>
        <strain evidence="1 2">DSM 29288</strain>
    </source>
</reference>
<dbReference type="InterPro" id="IPR029055">
    <property type="entry name" value="Ntn_hydrolases_N"/>
</dbReference>
<dbReference type="GO" id="GO:0006508">
    <property type="term" value="P:proteolysis"/>
    <property type="evidence" value="ECO:0007669"/>
    <property type="project" value="UniProtKB-KW"/>
</dbReference>